<evidence type="ECO:0000256" key="1">
    <source>
        <dbReference type="ARBA" id="ARBA00023284"/>
    </source>
</evidence>
<keyword evidence="3" id="KW-1185">Reference proteome</keyword>
<dbReference type="AlphaFoldDB" id="A0A1E3QJ00"/>
<organism evidence="2 3">
    <name type="scientific">Babjeviella inositovora NRRL Y-12698</name>
    <dbReference type="NCBI Taxonomy" id="984486"/>
    <lineage>
        <taxon>Eukaryota</taxon>
        <taxon>Fungi</taxon>
        <taxon>Dikarya</taxon>
        <taxon>Ascomycota</taxon>
        <taxon>Saccharomycotina</taxon>
        <taxon>Pichiomycetes</taxon>
        <taxon>Serinales incertae sedis</taxon>
        <taxon>Babjeviella</taxon>
    </lineage>
</organism>
<accession>A0A1E3QJ00</accession>
<dbReference type="RefSeq" id="XP_018982285.1">
    <property type="nucleotide sequence ID" value="XM_019130200.1"/>
</dbReference>
<dbReference type="Proteomes" id="UP000094336">
    <property type="component" value="Unassembled WGS sequence"/>
</dbReference>
<dbReference type="OrthoDB" id="60822at2759"/>
<reference evidence="3" key="1">
    <citation type="submission" date="2016-05" db="EMBL/GenBank/DDBJ databases">
        <title>Comparative genomics of biotechnologically important yeasts.</title>
        <authorList>
            <consortium name="DOE Joint Genome Institute"/>
            <person name="Riley R."/>
            <person name="Haridas S."/>
            <person name="Wolfe K.H."/>
            <person name="Lopes M.R."/>
            <person name="Hittinger C.T."/>
            <person name="Goker M."/>
            <person name="Salamov A."/>
            <person name="Wisecaver J."/>
            <person name="Long T.M."/>
            <person name="Aerts A.L."/>
            <person name="Barry K."/>
            <person name="Choi C."/>
            <person name="Clum A."/>
            <person name="Coughlan A.Y."/>
            <person name="Deshpande S."/>
            <person name="Douglass A.P."/>
            <person name="Hanson S.J."/>
            <person name="Klenk H.-P."/>
            <person name="Labutti K."/>
            <person name="Lapidus A."/>
            <person name="Lindquist E."/>
            <person name="Lipzen A."/>
            <person name="Meier-Kolthoff J.P."/>
            <person name="Ohm R.A."/>
            <person name="Otillar R.P."/>
            <person name="Pangilinan J."/>
            <person name="Peng Y."/>
            <person name="Rokas A."/>
            <person name="Rosa C.A."/>
            <person name="Scheuner C."/>
            <person name="Sibirny A.A."/>
            <person name="Slot J.C."/>
            <person name="Stielow J.B."/>
            <person name="Sun H."/>
            <person name="Kurtzman C.P."/>
            <person name="Blackwell M."/>
            <person name="Grigoriev I.V."/>
            <person name="Jeffries T.W."/>
        </authorList>
    </citation>
    <scope>NUCLEOTIDE SEQUENCE [LARGE SCALE GENOMIC DNA]</scope>
    <source>
        <strain evidence="3">NRRL Y-12698</strain>
    </source>
</reference>
<dbReference type="PANTHER" id="PTHR36417">
    <property type="entry name" value="SELENOPROTEIN DOMAIN PROTEIN (AFU_ORTHOLOGUE AFUA_1G05220)"/>
    <property type="match status" value="1"/>
</dbReference>
<evidence type="ECO:0000313" key="3">
    <source>
        <dbReference type="Proteomes" id="UP000094336"/>
    </source>
</evidence>
<dbReference type="InterPro" id="IPR036249">
    <property type="entry name" value="Thioredoxin-like_sf"/>
</dbReference>
<dbReference type="Pfam" id="PF10262">
    <property type="entry name" value="Rdx"/>
    <property type="match status" value="1"/>
</dbReference>
<dbReference type="SUPFAM" id="SSF52833">
    <property type="entry name" value="Thioredoxin-like"/>
    <property type="match status" value="1"/>
</dbReference>
<evidence type="ECO:0008006" key="4">
    <source>
        <dbReference type="Google" id="ProtNLM"/>
    </source>
</evidence>
<name>A0A1E3QJ00_9ASCO</name>
<gene>
    <name evidence="2" type="ORF">BABINDRAFT_163958</name>
</gene>
<dbReference type="NCBIfam" id="TIGR02174">
    <property type="entry name" value="CXXU_selWTH"/>
    <property type="match status" value="1"/>
</dbReference>
<keyword evidence="1" id="KW-0676">Redox-active center</keyword>
<protein>
    <recommendedName>
        <fullName evidence="4">Selenoprotein W-like protein</fullName>
    </recommendedName>
</protein>
<evidence type="ECO:0000313" key="2">
    <source>
        <dbReference type="EMBL" id="ODQ76957.1"/>
    </source>
</evidence>
<sequence>MFFKYPRIVIQFCTKCKWTLRASWYQQELFQTFGESIGEIALQPAESGTFQILLVVDDNNTTVIWDRKLDGGFPDSKVVKQRVRNVLFPEKDLGHVDRSSKAAMAKEGVTKEGVTKEGVTKEGVTKEGVLAGESSRTHQTVKAAVCLNDNGECVECNQD</sequence>
<proteinExistence type="predicted"/>
<dbReference type="InterPro" id="IPR011893">
    <property type="entry name" value="Selenoprotein_Rdx-typ"/>
</dbReference>
<dbReference type="GeneID" id="30148053"/>
<dbReference type="Gene3D" id="3.40.30.10">
    <property type="entry name" value="Glutaredoxin"/>
    <property type="match status" value="1"/>
</dbReference>
<dbReference type="EMBL" id="KV454445">
    <property type="protein sequence ID" value="ODQ76957.1"/>
    <property type="molecule type" value="Genomic_DNA"/>
</dbReference>
<dbReference type="PANTHER" id="PTHR36417:SF2">
    <property type="entry name" value="SELENOPROTEIN DOMAIN PROTEIN (AFU_ORTHOLOGUE AFUA_1G05220)"/>
    <property type="match status" value="1"/>
</dbReference>